<evidence type="ECO:0000313" key="6">
    <source>
        <dbReference type="Proteomes" id="UP001500467"/>
    </source>
</evidence>
<keyword evidence="4" id="KW-0812">Transmembrane</keyword>
<dbReference type="EMBL" id="BAAALM010000015">
    <property type="protein sequence ID" value="GAA1213081.1"/>
    <property type="molecule type" value="Genomic_DNA"/>
</dbReference>
<organism evidence="5 6">
    <name type="scientific">Prauserella alba</name>
    <dbReference type="NCBI Taxonomy" id="176898"/>
    <lineage>
        <taxon>Bacteria</taxon>
        <taxon>Bacillati</taxon>
        <taxon>Actinomycetota</taxon>
        <taxon>Actinomycetes</taxon>
        <taxon>Pseudonocardiales</taxon>
        <taxon>Pseudonocardiaceae</taxon>
        <taxon>Prauserella</taxon>
    </lineage>
</organism>
<keyword evidence="2" id="KW-0813">Transport</keyword>
<dbReference type="InterPro" id="IPR006059">
    <property type="entry name" value="SBP"/>
</dbReference>
<comment type="caution">
    <text evidence="5">The sequence shown here is derived from an EMBL/GenBank/DDBJ whole genome shotgun (WGS) entry which is preliminary data.</text>
</comment>
<evidence type="ECO:0000256" key="4">
    <source>
        <dbReference type="SAM" id="Phobius"/>
    </source>
</evidence>
<gene>
    <name evidence="5" type="ORF">GCM10009675_38260</name>
</gene>
<dbReference type="PANTHER" id="PTHR30061">
    <property type="entry name" value="MALTOSE-BINDING PERIPLASMIC PROTEIN"/>
    <property type="match status" value="1"/>
</dbReference>
<feature type="transmembrane region" description="Helical" evidence="4">
    <location>
        <begin position="25"/>
        <end position="45"/>
    </location>
</feature>
<dbReference type="SUPFAM" id="SSF53850">
    <property type="entry name" value="Periplasmic binding protein-like II"/>
    <property type="match status" value="1"/>
</dbReference>
<dbReference type="Proteomes" id="UP001500467">
    <property type="component" value="Unassembled WGS sequence"/>
</dbReference>
<proteinExistence type="inferred from homology"/>
<evidence type="ECO:0000313" key="5">
    <source>
        <dbReference type="EMBL" id="GAA1213081.1"/>
    </source>
</evidence>
<keyword evidence="3" id="KW-0732">Signal</keyword>
<accession>A0ABN1VMV4</accession>
<evidence type="ECO:0000256" key="3">
    <source>
        <dbReference type="ARBA" id="ARBA00022729"/>
    </source>
</evidence>
<sequence length="547" mass="59475">MLSWGPELVDSSAAVVSHFSGIADLLGAIVGVLSGVASAVLYMLARRNKARVMAIHAGWQVAHDADDTGAVVYNGSNVPLQQLVVTVVCGARRRTARREIAVLKPQDTHVWPSDDVHDDRVAEAHETDQHKVQVVFRSGRECWLRDERSAERIRSLVLWAERTMAETLKRYFGRDGHFRKNYSVRIEVESFDGNAALETAFAQVASTGHAPAGYRIPDVVAGPHDWLGRAVAEDWVEQPPPTVEDRAGMSPIAVDALSHGDPLYAVPYAMDSVALIRNDALAGTGPMPSTFAEVAAHGRDALRAKGIHDGVAVALQVGAPDGDPYHAWPLLSSVGASFFGVGHDPGEQRGTECWRDDFVNAFEKLATLGRAHGGVLDPELDRRASLRLFLGGRAPYLISSSLALHEIRRRRLNVTVSQVPRLGTRPPVTLVSVHGLYLNHRSRNPPAARDLLTTYQASPTAGEDLNRIRRIVPAHDDAMDTLRRDDPLLRPYIDQCRTGTPMPSGPGMRIAWRLLGRAEYQVLAGHGDPRAVAEATADEGHALLSGA</sequence>
<keyword evidence="4" id="KW-1133">Transmembrane helix</keyword>
<keyword evidence="6" id="KW-1185">Reference proteome</keyword>
<dbReference type="PANTHER" id="PTHR30061:SF50">
    <property type="entry name" value="MALTOSE_MALTODEXTRIN-BINDING PERIPLASMIC PROTEIN"/>
    <property type="match status" value="1"/>
</dbReference>
<evidence type="ECO:0000256" key="2">
    <source>
        <dbReference type="ARBA" id="ARBA00022448"/>
    </source>
</evidence>
<protein>
    <submittedName>
        <fullName evidence="5">Uncharacterized protein</fullName>
    </submittedName>
</protein>
<evidence type="ECO:0000256" key="1">
    <source>
        <dbReference type="ARBA" id="ARBA00008520"/>
    </source>
</evidence>
<comment type="similarity">
    <text evidence="1">Belongs to the bacterial solute-binding protein 1 family.</text>
</comment>
<dbReference type="Gene3D" id="3.40.190.10">
    <property type="entry name" value="Periplasmic binding protein-like II"/>
    <property type="match status" value="2"/>
</dbReference>
<name>A0ABN1VMV4_9PSEU</name>
<reference evidence="5 6" key="1">
    <citation type="journal article" date="2019" name="Int. J. Syst. Evol. Microbiol.">
        <title>The Global Catalogue of Microorganisms (GCM) 10K type strain sequencing project: providing services to taxonomists for standard genome sequencing and annotation.</title>
        <authorList>
            <consortium name="The Broad Institute Genomics Platform"/>
            <consortium name="The Broad Institute Genome Sequencing Center for Infectious Disease"/>
            <person name="Wu L."/>
            <person name="Ma J."/>
        </authorList>
    </citation>
    <scope>NUCLEOTIDE SEQUENCE [LARGE SCALE GENOMIC DNA]</scope>
    <source>
        <strain evidence="5 6">JCM 13022</strain>
    </source>
</reference>
<dbReference type="Pfam" id="PF13416">
    <property type="entry name" value="SBP_bac_8"/>
    <property type="match status" value="1"/>
</dbReference>
<keyword evidence="4" id="KW-0472">Membrane</keyword>